<name>A0A168BYH4_CORFA</name>
<evidence type="ECO:0000313" key="3">
    <source>
        <dbReference type="Proteomes" id="UP000076744"/>
    </source>
</evidence>
<sequence>MSSTPRSPRPFTSTSSKTAGTQSTQNMEARSSSPDTVTGWPSFSEDQKASQSLKRPLQEVDEESHRLKRYCADLSAELRHVRQSLYNTELERDTAEQLRRSAEADKVGASRAFEAHLRYNEERTYKAASRAQKAEVELQAITAVKDAEIASLKAQLAHRSASLDLRDAETVGVVSRSTHRKVALKLKTEIASVKAHYAHQEVFLNAHVAILEAQLADKEEAVRIEQARSAVNLQLKDEELAAYQAK</sequence>
<protein>
    <submittedName>
        <fullName evidence="2">Uncharacterized protein</fullName>
    </submittedName>
</protein>
<feature type="compositionally biased region" description="Polar residues" evidence="1">
    <location>
        <begin position="17"/>
        <end position="41"/>
    </location>
</feature>
<reference evidence="2 3" key="1">
    <citation type="journal article" date="2016" name="Genome Biol. Evol.">
        <title>Divergent and convergent evolution of fungal pathogenicity.</title>
        <authorList>
            <person name="Shang Y."/>
            <person name="Xiao G."/>
            <person name="Zheng P."/>
            <person name="Cen K."/>
            <person name="Zhan S."/>
            <person name="Wang C."/>
        </authorList>
    </citation>
    <scope>NUCLEOTIDE SEQUENCE [LARGE SCALE GENOMIC DNA]</scope>
    <source>
        <strain evidence="2 3">ARSEF 2679</strain>
    </source>
</reference>
<dbReference type="GeneID" id="30018976"/>
<feature type="region of interest" description="Disordered" evidence="1">
    <location>
        <begin position="1"/>
        <end position="62"/>
    </location>
</feature>
<keyword evidence="3" id="KW-1185">Reference proteome</keyword>
<proteinExistence type="predicted"/>
<evidence type="ECO:0000256" key="1">
    <source>
        <dbReference type="SAM" id="MobiDB-lite"/>
    </source>
</evidence>
<feature type="compositionally biased region" description="Low complexity" evidence="1">
    <location>
        <begin position="1"/>
        <end position="16"/>
    </location>
</feature>
<evidence type="ECO:0000313" key="2">
    <source>
        <dbReference type="EMBL" id="OAA70710.1"/>
    </source>
</evidence>
<organism evidence="2 3">
    <name type="scientific">Cordyceps fumosorosea (strain ARSEF 2679)</name>
    <name type="common">Isaria fumosorosea</name>
    <dbReference type="NCBI Taxonomy" id="1081104"/>
    <lineage>
        <taxon>Eukaryota</taxon>
        <taxon>Fungi</taxon>
        <taxon>Dikarya</taxon>
        <taxon>Ascomycota</taxon>
        <taxon>Pezizomycotina</taxon>
        <taxon>Sordariomycetes</taxon>
        <taxon>Hypocreomycetidae</taxon>
        <taxon>Hypocreales</taxon>
        <taxon>Cordycipitaceae</taxon>
        <taxon>Cordyceps</taxon>
    </lineage>
</organism>
<dbReference type="AlphaFoldDB" id="A0A168BYH4"/>
<dbReference type="Proteomes" id="UP000076744">
    <property type="component" value="Unassembled WGS sequence"/>
</dbReference>
<accession>A0A168BYH4</accession>
<comment type="caution">
    <text evidence="2">The sequence shown here is derived from an EMBL/GenBank/DDBJ whole genome shotgun (WGS) entry which is preliminary data.</text>
</comment>
<gene>
    <name evidence="2" type="ORF">ISF_02684</name>
</gene>
<dbReference type="EMBL" id="AZHB01000004">
    <property type="protein sequence ID" value="OAA70710.1"/>
    <property type="molecule type" value="Genomic_DNA"/>
</dbReference>
<dbReference type="RefSeq" id="XP_018706997.1">
    <property type="nucleotide sequence ID" value="XM_018846290.1"/>
</dbReference>